<dbReference type="GO" id="GO:0005975">
    <property type="term" value="P:carbohydrate metabolic process"/>
    <property type="evidence" value="ECO:0007669"/>
    <property type="project" value="InterPro"/>
</dbReference>
<dbReference type="PROSITE" id="PS51318">
    <property type="entry name" value="TAT"/>
    <property type="match status" value="1"/>
</dbReference>
<organism evidence="3 4">
    <name type="scientific">Kitasatospora aureofaciens</name>
    <name type="common">Streptomyces aureofaciens</name>
    <dbReference type="NCBI Taxonomy" id="1894"/>
    <lineage>
        <taxon>Bacteria</taxon>
        <taxon>Bacillati</taxon>
        <taxon>Actinomycetota</taxon>
        <taxon>Actinomycetes</taxon>
        <taxon>Kitasatosporales</taxon>
        <taxon>Streptomycetaceae</taxon>
        <taxon>Kitasatospora</taxon>
    </lineage>
</organism>
<reference evidence="4" key="3">
    <citation type="submission" date="2016-08" db="EMBL/GenBank/DDBJ databases">
        <title>Sequencing, assembly and comparative genomics of S. aureofaciens ATCC 10762.</title>
        <authorList>
            <person name="Gradnigo J.S."/>
            <person name="Johnson N."/>
            <person name="Somerville G.A."/>
        </authorList>
    </citation>
    <scope>NUCLEOTIDE SEQUENCE [LARGE SCALE GENOMIC DNA]</scope>
    <source>
        <strain evidence="4">ATCC 10762 / DSM 40127 / CCM 3239 / JCM 4008 / LMG 5968 / NBRC 12843 / NCIMB 8234 / A-377</strain>
    </source>
</reference>
<accession>A0A8H9HCF8</accession>
<dbReference type="PANTHER" id="PTHR10587:SF134">
    <property type="entry name" value="SECRETED PROTEIN"/>
    <property type="match status" value="1"/>
</dbReference>
<dbReference type="SUPFAM" id="SSF88713">
    <property type="entry name" value="Glycoside hydrolase/deacetylase"/>
    <property type="match status" value="1"/>
</dbReference>
<evidence type="ECO:0000313" key="4">
    <source>
        <dbReference type="Proteomes" id="UP000037395"/>
    </source>
</evidence>
<reference evidence="2" key="5">
    <citation type="submission" date="2020-09" db="EMBL/GenBank/DDBJ databases">
        <authorList>
            <person name="Sun Q."/>
            <person name="Ohkuma M."/>
        </authorList>
    </citation>
    <scope>NUCLEOTIDE SEQUENCE</scope>
    <source>
        <strain evidence="2">JCM 4434</strain>
    </source>
</reference>
<dbReference type="AlphaFoldDB" id="A0A1E7MXF4"/>
<dbReference type="Gene3D" id="3.20.20.370">
    <property type="entry name" value="Glycoside hydrolase/deacetylase"/>
    <property type="match status" value="1"/>
</dbReference>
<evidence type="ECO:0000313" key="3">
    <source>
        <dbReference type="EMBL" id="OEV33116.1"/>
    </source>
</evidence>
<dbReference type="PROSITE" id="PS51677">
    <property type="entry name" value="NODB"/>
    <property type="match status" value="1"/>
</dbReference>
<reference evidence="3 4" key="2">
    <citation type="submission" date="2014-07" db="EMBL/GenBank/DDBJ databases">
        <authorList>
            <person name="Zhang J.E."/>
            <person name="Yang H."/>
            <person name="Guo J."/>
            <person name="Deng Z."/>
            <person name="Luo H."/>
            <person name="Luo M."/>
            <person name="Zhao B."/>
        </authorList>
    </citation>
    <scope>NUCLEOTIDE SEQUENCE [LARGE SCALE GENOMIC DNA]</scope>
    <source>
        <strain evidence="3">ATCC 10762</strain>
        <strain evidence="4">ATCC 10762 / DSM 40127 / CCM 3239 / JCM 4008 / LMG 5968 / NBRC 12843 / NCIMB 8234 / A-377</strain>
    </source>
</reference>
<proteinExistence type="predicted"/>
<dbReference type="Proteomes" id="UP000037395">
    <property type="component" value="Unassembled WGS sequence"/>
</dbReference>
<dbReference type="InterPro" id="IPR050248">
    <property type="entry name" value="Polysacc_deacetylase_ArnD"/>
</dbReference>
<accession>A0A1E7MXF4</accession>
<dbReference type="CDD" id="cd10955">
    <property type="entry name" value="CE4_BH0857_like"/>
    <property type="match status" value="1"/>
</dbReference>
<gene>
    <name evidence="2" type="ORF">GCM10010502_03210</name>
    <name evidence="3" type="ORF">HS99_0014800</name>
</gene>
<reference evidence="2" key="1">
    <citation type="journal article" date="2014" name="Int. J. Syst. Evol. Microbiol.">
        <title>Complete genome sequence of Corynebacterium casei LMG S-19264T (=DSM 44701T), isolated from a smear-ripened cheese.</title>
        <authorList>
            <consortium name="US DOE Joint Genome Institute (JGI-PGF)"/>
            <person name="Walter F."/>
            <person name="Albersmeier A."/>
            <person name="Kalinowski J."/>
            <person name="Ruckert C."/>
        </authorList>
    </citation>
    <scope>NUCLEOTIDE SEQUENCE</scope>
    <source>
        <strain evidence="2">JCM 4434</strain>
    </source>
</reference>
<feature type="domain" description="NodB homology" evidence="1">
    <location>
        <begin position="119"/>
        <end position="318"/>
    </location>
</feature>
<dbReference type="InterPro" id="IPR002509">
    <property type="entry name" value="NODB_dom"/>
</dbReference>
<dbReference type="Proteomes" id="UP000610124">
    <property type="component" value="Unassembled WGS sequence"/>
</dbReference>
<dbReference type="Pfam" id="PF01522">
    <property type="entry name" value="Polysacc_deac_1"/>
    <property type="match status" value="1"/>
</dbReference>
<sequence length="318" mass="31603">MALSRRTLLAALAAGGPLAGCRAMRGAEGEGAVSPTASASGAVSAESATGAGASVGASAGASATPSAASSATASAAAPTAAAAREPSRAGMVQRYGALAPTEWGLRVSGVITELPEGERATALTFDACGGPGGNGYDADLIDFLRERKVPATLFLNARWIDANPDVFEHLASDGLFEIGNHGTVHRPLSVTGRSAYGIAGTGGVGEVYDEVVGNAHKLTGLLGHPPRFFRSGTAHYDDVAARVVADLGERVVGFSVNGDGGATLPASEVRQEVASAPPGAVVIGHMNRPGGGTAPGVAAAVPGLLAAGRRFVRLSDVM</sequence>
<evidence type="ECO:0000259" key="1">
    <source>
        <dbReference type="PROSITE" id="PS51677"/>
    </source>
</evidence>
<dbReference type="InterPro" id="IPR011330">
    <property type="entry name" value="Glyco_hydro/deAcase_b/a-brl"/>
</dbReference>
<name>A0A1E7MXF4_KITAU</name>
<reference evidence="3" key="4">
    <citation type="submission" date="2016-08" db="EMBL/GenBank/DDBJ databases">
        <title>Sequencing, Assembly and Comparative Genomics of S. aureofaciens ATCC 10762.</title>
        <authorList>
            <person name="Gradnigo J.S."/>
            <person name="Johnson N."/>
            <person name="Somerville G.A."/>
        </authorList>
    </citation>
    <scope>NUCLEOTIDE SEQUENCE [LARGE SCALE GENOMIC DNA]</scope>
    <source>
        <strain evidence="3">ATCC 10762</strain>
    </source>
</reference>
<evidence type="ECO:0000313" key="2">
    <source>
        <dbReference type="EMBL" id="GGU56256.1"/>
    </source>
</evidence>
<dbReference type="PANTHER" id="PTHR10587">
    <property type="entry name" value="GLYCOSYL TRANSFERASE-RELATED"/>
    <property type="match status" value="1"/>
</dbReference>
<dbReference type="InterPro" id="IPR006311">
    <property type="entry name" value="TAT_signal"/>
</dbReference>
<keyword evidence="4" id="KW-1185">Reference proteome</keyword>
<dbReference type="EMBL" id="JPRF03000076">
    <property type="protein sequence ID" value="OEV33116.1"/>
    <property type="molecule type" value="Genomic_DNA"/>
</dbReference>
<dbReference type="GO" id="GO:0016810">
    <property type="term" value="F:hydrolase activity, acting on carbon-nitrogen (but not peptide) bonds"/>
    <property type="evidence" value="ECO:0007669"/>
    <property type="project" value="InterPro"/>
</dbReference>
<protein>
    <submittedName>
        <fullName evidence="3">Polysaccharide deacetylase</fullName>
    </submittedName>
</protein>
<comment type="caution">
    <text evidence="3">The sequence shown here is derived from an EMBL/GenBank/DDBJ whole genome shotgun (WGS) entry which is preliminary data.</text>
</comment>
<dbReference type="EMBL" id="BMUB01000001">
    <property type="protein sequence ID" value="GGU56256.1"/>
    <property type="molecule type" value="Genomic_DNA"/>
</dbReference>